<dbReference type="Proteomes" id="UP000467841">
    <property type="component" value="Unassembled WGS sequence"/>
</dbReference>
<sequence length="138" mass="15566">MDAAYKIRADWFPHGDGNSVAVEPGQHNSWNDEILGLYKAARCTNEDLVRKGLDDSEAVESNDQKEDEFLAKLAEGETPLYPVCVHHSKLSAIVSLFRIKTHNGWSDKSFSELLETLPNMLSEDNVLHTSTYDIKKFL</sequence>
<evidence type="ECO:0000313" key="1">
    <source>
        <dbReference type="EMBL" id="CAA7040527.1"/>
    </source>
</evidence>
<organism evidence="1 2">
    <name type="scientific">Microthlaspi erraticum</name>
    <dbReference type="NCBI Taxonomy" id="1685480"/>
    <lineage>
        <taxon>Eukaryota</taxon>
        <taxon>Viridiplantae</taxon>
        <taxon>Streptophyta</taxon>
        <taxon>Embryophyta</taxon>
        <taxon>Tracheophyta</taxon>
        <taxon>Spermatophyta</taxon>
        <taxon>Magnoliopsida</taxon>
        <taxon>eudicotyledons</taxon>
        <taxon>Gunneridae</taxon>
        <taxon>Pentapetalae</taxon>
        <taxon>rosids</taxon>
        <taxon>malvids</taxon>
        <taxon>Brassicales</taxon>
        <taxon>Brassicaceae</taxon>
        <taxon>Coluteocarpeae</taxon>
        <taxon>Microthlaspi</taxon>
    </lineage>
</organism>
<dbReference type="EMBL" id="CACVBM020001229">
    <property type="protein sequence ID" value="CAA7040527.1"/>
    <property type="molecule type" value="Genomic_DNA"/>
</dbReference>
<dbReference type="OrthoDB" id="1729146at2759"/>
<dbReference type="AlphaFoldDB" id="A0A6D2JMP1"/>
<proteinExistence type="predicted"/>
<accession>A0A6D2JMP1</accession>
<gene>
    <name evidence="1" type="ORF">MERR_LOCUS27762</name>
</gene>
<name>A0A6D2JMP1_9BRAS</name>
<comment type="caution">
    <text evidence="1">The sequence shown here is derived from an EMBL/GenBank/DDBJ whole genome shotgun (WGS) entry which is preliminary data.</text>
</comment>
<protein>
    <submittedName>
        <fullName evidence="1">Uncharacterized protein</fullName>
    </submittedName>
</protein>
<evidence type="ECO:0000313" key="2">
    <source>
        <dbReference type="Proteomes" id="UP000467841"/>
    </source>
</evidence>
<reference evidence="1" key="1">
    <citation type="submission" date="2020-01" db="EMBL/GenBank/DDBJ databases">
        <authorList>
            <person name="Mishra B."/>
        </authorList>
    </citation>
    <scope>NUCLEOTIDE SEQUENCE [LARGE SCALE GENOMIC DNA]</scope>
</reference>
<keyword evidence="2" id="KW-1185">Reference proteome</keyword>